<reference evidence="18" key="1">
    <citation type="journal article" date="2021" name="PeerJ">
        <title>Extensive microbial diversity within the chicken gut microbiome revealed by metagenomics and culture.</title>
        <authorList>
            <person name="Gilroy R."/>
            <person name="Ravi A."/>
            <person name="Getino M."/>
            <person name="Pursley I."/>
            <person name="Horton D.L."/>
            <person name="Alikhan N.F."/>
            <person name="Baker D."/>
            <person name="Gharbi K."/>
            <person name="Hall N."/>
            <person name="Watson M."/>
            <person name="Adriaenssens E.M."/>
            <person name="Foster-Nyarko E."/>
            <person name="Jarju S."/>
            <person name="Secka A."/>
            <person name="Antonio M."/>
            <person name="Oren A."/>
            <person name="Chaudhuri R.R."/>
            <person name="La Ragione R."/>
            <person name="Hildebrand F."/>
            <person name="Pallen M.J."/>
        </authorList>
    </citation>
    <scope>NUCLEOTIDE SEQUENCE</scope>
    <source>
        <strain evidence="18">CHK198-12963</strain>
    </source>
</reference>
<dbReference type="GO" id="GO:0015648">
    <property type="term" value="F:lipid-linked peptidoglycan transporter activity"/>
    <property type="evidence" value="ECO:0007669"/>
    <property type="project" value="TreeGrafter"/>
</dbReference>
<evidence type="ECO:0000256" key="6">
    <source>
        <dbReference type="ARBA" id="ARBA00022984"/>
    </source>
</evidence>
<evidence type="ECO:0000256" key="7">
    <source>
        <dbReference type="ARBA" id="ARBA00022989"/>
    </source>
</evidence>
<feature type="transmembrane region" description="Helical" evidence="17">
    <location>
        <begin position="94"/>
        <end position="112"/>
    </location>
</feature>
<evidence type="ECO:0000256" key="5">
    <source>
        <dbReference type="ARBA" id="ARBA00022960"/>
    </source>
</evidence>
<evidence type="ECO:0000256" key="8">
    <source>
        <dbReference type="ARBA" id="ARBA00023136"/>
    </source>
</evidence>
<accession>A0A9D2PVZ7</accession>
<dbReference type="EC" id="2.4.99.28" evidence="14"/>
<comment type="function">
    <text evidence="16">Peptidoglycan polymerase that is essential for cell division.</text>
</comment>
<keyword evidence="2" id="KW-0328">Glycosyltransferase</keyword>
<evidence type="ECO:0000256" key="10">
    <source>
        <dbReference type="ARBA" id="ARBA00033270"/>
    </source>
</evidence>
<evidence type="ECO:0000313" key="19">
    <source>
        <dbReference type="Proteomes" id="UP000823863"/>
    </source>
</evidence>
<feature type="transmembrane region" description="Helical" evidence="17">
    <location>
        <begin position="118"/>
        <end position="137"/>
    </location>
</feature>
<dbReference type="GO" id="GO:0005886">
    <property type="term" value="C:plasma membrane"/>
    <property type="evidence" value="ECO:0007669"/>
    <property type="project" value="TreeGrafter"/>
</dbReference>
<dbReference type="AlphaFoldDB" id="A0A9D2PVZ7"/>
<keyword evidence="3" id="KW-0808">Transferase</keyword>
<feature type="transmembrane region" description="Helical" evidence="17">
    <location>
        <begin position="31"/>
        <end position="52"/>
    </location>
</feature>
<dbReference type="GO" id="GO:0009252">
    <property type="term" value="P:peptidoglycan biosynthetic process"/>
    <property type="evidence" value="ECO:0007669"/>
    <property type="project" value="UniProtKB-KW"/>
</dbReference>
<feature type="transmembrane region" description="Helical" evidence="17">
    <location>
        <begin position="271"/>
        <end position="295"/>
    </location>
</feature>
<evidence type="ECO:0000256" key="13">
    <source>
        <dbReference type="ARBA" id="ARBA00041418"/>
    </source>
</evidence>
<feature type="transmembrane region" description="Helical" evidence="17">
    <location>
        <begin position="307"/>
        <end position="327"/>
    </location>
</feature>
<evidence type="ECO:0000256" key="9">
    <source>
        <dbReference type="ARBA" id="ARBA00032370"/>
    </source>
</evidence>
<keyword evidence="5" id="KW-0133">Cell shape</keyword>
<name>A0A9D2PVZ7_9FIRM</name>
<feature type="transmembrane region" description="Helical" evidence="17">
    <location>
        <begin position="144"/>
        <end position="160"/>
    </location>
</feature>
<feature type="transmembrane region" description="Helical" evidence="17">
    <location>
        <begin position="240"/>
        <end position="259"/>
    </location>
</feature>
<evidence type="ECO:0000256" key="16">
    <source>
        <dbReference type="ARBA" id="ARBA00049966"/>
    </source>
</evidence>
<comment type="subcellular location">
    <subcellularLocation>
        <location evidence="1">Membrane</location>
        <topology evidence="1">Multi-pass membrane protein</topology>
    </subcellularLocation>
</comment>
<dbReference type="GO" id="GO:0008360">
    <property type="term" value="P:regulation of cell shape"/>
    <property type="evidence" value="ECO:0007669"/>
    <property type="project" value="UniProtKB-KW"/>
</dbReference>
<evidence type="ECO:0000313" key="18">
    <source>
        <dbReference type="EMBL" id="HJC67253.1"/>
    </source>
</evidence>
<keyword evidence="4 17" id="KW-0812">Transmembrane</keyword>
<protein>
    <recommendedName>
        <fullName evidence="12">Probable peptidoglycan glycosyltransferase FtsW</fullName>
        <ecNumber evidence="14">2.4.99.28</ecNumber>
    </recommendedName>
    <alternativeName>
        <fullName evidence="13">Cell division protein FtsW</fullName>
    </alternativeName>
    <alternativeName>
        <fullName evidence="10">Cell wall polymerase</fullName>
    </alternativeName>
    <alternativeName>
        <fullName evidence="9">Peptidoglycan polymerase</fullName>
    </alternativeName>
</protein>
<keyword evidence="7 17" id="KW-1133">Transmembrane helix</keyword>
<dbReference type="Pfam" id="PF01098">
    <property type="entry name" value="FTSW_RODA_SPOVE"/>
    <property type="match status" value="1"/>
</dbReference>
<comment type="similarity">
    <text evidence="11">Belongs to the SEDS family. FtsW subfamily.</text>
</comment>
<evidence type="ECO:0000256" key="2">
    <source>
        <dbReference type="ARBA" id="ARBA00022676"/>
    </source>
</evidence>
<keyword evidence="6" id="KW-0573">Peptidoglycan synthesis</keyword>
<feature type="transmembrane region" description="Helical" evidence="17">
    <location>
        <begin position="64"/>
        <end position="82"/>
    </location>
</feature>
<reference evidence="18" key="2">
    <citation type="submission" date="2021-04" db="EMBL/GenBank/DDBJ databases">
        <authorList>
            <person name="Gilroy R."/>
        </authorList>
    </citation>
    <scope>NUCLEOTIDE SEQUENCE</scope>
    <source>
        <strain evidence="18">CHK198-12963</strain>
    </source>
</reference>
<comment type="catalytic activity">
    <reaction evidence="15">
        <text>[GlcNAc-(1-&gt;4)-Mur2Ac(oyl-L-Ala-gamma-D-Glu-L-Lys-D-Ala-D-Ala)](n)-di-trans,octa-cis-undecaprenyl diphosphate + beta-D-GlcNAc-(1-&gt;4)-Mur2Ac(oyl-L-Ala-gamma-D-Glu-L-Lys-D-Ala-D-Ala)-di-trans,octa-cis-undecaprenyl diphosphate = [GlcNAc-(1-&gt;4)-Mur2Ac(oyl-L-Ala-gamma-D-Glu-L-Lys-D-Ala-D-Ala)](n+1)-di-trans,octa-cis-undecaprenyl diphosphate + di-trans,octa-cis-undecaprenyl diphosphate + H(+)</text>
        <dbReference type="Rhea" id="RHEA:23708"/>
        <dbReference type="Rhea" id="RHEA-COMP:9602"/>
        <dbReference type="Rhea" id="RHEA-COMP:9603"/>
        <dbReference type="ChEBI" id="CHEBI:15378"/>
        <dbReference type="ChEBI" id="CHEBI:58405"/>
        <dbReference type="ChEBI" id="CHEBI:60033"/>
        <dbReference type="ChEBI" id="CHEBI:78435"/>
        <dbReference type="EC" id="2.4.99.28"/>
    </reaction>
</comment>
<dbReference type="GO" id="GO:0051301">
    <property type="term" value="P:cell division"/>
    <property type="evidence" value="ECO:0007669"/>
    <property type="project" value="InterPro"/>
</dbReference>
<dbReference type="PANTHER" id="PTHR30474:SF2">
    <property type="entry name" value="PEPTIDOGLYCAN GLYCOSYLTRANSFERASE FTSW-RELATED"/>
    <property type="match status" value="1"/>
</dbReference>
<comment type="caution">
    <text evidence="18">The sequence shown here is derived from an EMBL/GenBank/DDBJ whole genome shotgun (WGS) entry which is preliminary data.</text>
</comment>
<dbReference type="GO" id="GO:0032153">
    <property type="term" value="C:cell division site"/>
    <property type="evidence" value="ECO:0007669"/>
    <property type="project" value="TreeGrafter"/>
</dbReference>
<sequence length="331" mass="36045">MNSARPGEWSWGAALMCAFALWDYRRLAGMGWLLYLGGMGLLLAVNLMGAISGGAARWLDVGPLRFQPSELGKLLFILFFAWLPEQNREKLDRLGFLLMVLALMAAPVASILEQPDLSTSVVVSWIFLWLLILGGISGRWIRRAVLAAVPLMGVLGYLITRPGQRILSEYQYRRIAAWLNPGEWTQDSYQQRNSIIAIGSGGLTGKGLENQDPVSILNSGFLPEPHTDFIMAAVGEKLGFAGYCAVILLLALIVFECMLTAYRTNDRMGRLICAGMGAWIGGQAFVNLCVVSGLMPNTGLTLPFVSYGLTSLVSLYMGVGVVMGVGMRRNG</sequence>
<keyword evidence="8 17" id="KW-0472">Membrane</keyword>
<dbReference type="Proteomes" id="UP000823863">
    <property type="component" value="Unassembled WGS sequence"/>
</dbReference>
<dbReference type="PANTHER" id="PTHR30474">
    <property type="entry name" value="CELL CYCLE PROTEIN"/>
    <property type="match status" value="1"/>
</dbReference>
<evidence type="ECO:0000256" key="17">
    <source>
        <dbReference type="SAM" id="Phobius"/>
    </source>
</evidence>
<organism evidence="18 19">
    <name type="scientific">Candidatus Enterocloster excrementigallinarum</name>
    <dbReference type="NCBI Taxonomy" id="2838558"/>
    <lineage>
        <taxon>Bacteria</taxon>
        <taxon>Bacillati</taxon>
        <taxon>Bacillota</taxon>
        <taxon>Clostridia</taxon>
        <taxon>Lachnospirales</taxon>
        <taxon>Lachnospiraceae</taxon>
        <taxon>Enterocloster</taxon>
    </lineage>
</organism>
<evidence type="ECO:0000256" key="4">
    <source>
        <dbReference type="ARBA" id="ARBA00022692"/>
    </source>
</evidence>
<evidence type="ECO:0000256" key="15">
    <source>
        <dbReference type="ARBA" id="ARBA00049902"/>
    </source>
</evidence>
<evidence type="ECO:0000256" key="14">
    <source>
        <dbReference type="ARBA" id="ARBA00044770"/>
    </source>
</evidence>
<evidence type="ECO:0000256" key="12">
    <source>
        <dbReference type="ARBA" id="ARBA00041185"/>
    </source>
</evidence>
<evidence type="ECO:0000256" key="11">
    <source>
        <dbReference type="ARBA" id="ARBA00038053"/>
    </source>
</evidence>
<dbReference type="GO" id="GO:0008955">
    <property type="term" value="F:peptidoglycan glycosyltransferase activity"/>
    <property type="evidence" value="ECO:0007669"/>
    <property type="project" value="UniProtKB-EC"/>
</dbReference>
<gene>
    <name evidence="18" type="ORF">H9931_11155</name>
</gene>
<evidence type="ECO:0000256" key="3">
    <source>
        <dbReference type="ARBA" id="ARBA00022679"/>
    </source>
</evidence>
<proteinExistence type="inferred from homology"/>
<dbReference type="InterPro" id="IPR001182">
    <property type="entry name" value="FtsW/RodA"/>
</dbReference>
<dbReference type="EMBL" id="DWWB01000061">
    <property type="protein sequence ID" value="HJC67253.1"/>
    <property type="molecule type" value="Genomic_DNA"/>
</dbReference>
<evidence type="ECO:0000256" key="1">
    <source>
        <dbReference type="ARBA" id="ARBA00004141"/>
    </source>
</evidence>